<dbReference type="SUPFAM" id="SSF54849">
    <property type="entry name" value="GroEL-intermediate domain like"/>
    <property type="match status" value="1"/>
</dbReference>
<dbReference type="InterPro" id="IPR027410">
    <property type="entry name" value="TCP-1-like_intermed_sf"/>
</dbReference>
<dbReference type="InterPro" id="IPR002710">
    <property type="entry name" value="Dilute_dom"/>
</dbReference>
<dbReference type="PANTHER" id="PTHR45633">
    <property type="entry name" value="60 KDA HEAT SHOCK PROTEIN, MITOCHONDRIAL"/>
    <property type="match status" value="1"/>
</dbReference>
<evidence type="ECO:0000313" key="6">
    <source>
        <dbReference type="Proteomes" id="UP001157418"/>
    </source>
</evidence>
<gene>
    <name evidence="5" type="ORF">LVIROSA_LOCUS24756</name>
</gene>
<feature type="transmembrane region" description="Helical" evidence="3">
    <location>
        <begin position="46"/>
        <end position="67"/>
    </location>
</feature>
<dbReference type="PROSITE" id="PS51126">
    <property type="entry name" value="DILUTE"/>
    <property type="match status" value="1"/>
</dbReference>
<dbReference type="InterPro" id="IPR027413">
    <property type="entry name" value="GROEL-like_equatorial_sf"/>
</dbReference>
<comment type="caution">
    <text evidence="5">The sequence shown here is derived from an EMBL/GenBank/DDBJ whole genome shotgun (WGS) entry which is preliminary data.</text>
</comment>
<name>A0AAU9NKW4_9ASTR</name>
<evidence type="ECO:0000256" key="3">
    <source>
        <dbReference type="SAM" id="Phobius"/>
    </source>
</evidence>
<organism evidence="5 6">
    <name type="scientific">Lactuca virosa</name>
    <dbReference type="NCBI Taxonomy" id="75947"/>
    <lineage>
        <taxon>Eukaryota</taxon>
        <taxon>Viridiplantae</taxon>
        <taxon>Streptophyta</taxon>
        <taxon>Embryophyta</taxon>
        <taxon>Tracheophyta</taxon>
        <taxon>Spermatophyta</taxon>
        <taxon>Magnoliopsida</taxon>
        <taxon>eudicotyledons</taxon>
        <taxon>Gunneridae</taxon>
        <taxon>Pentapetalae</taxon>
        <taxon>asterids</taxon>
        <taxon>campanulids</taxon>
        <taxon>Asterales</taxon>
        <taxon>Asteraceae</taxon>
        <taxon>Cichorioideae</taxon>
        <taxon>Cichorieae</taxon>
        <taxon>Lactucinae</taxon>
        <taxon>Lactuca</taxon>
    </lineage>
</organism>
<evidence type="ECO:0000256" key="1">
    <source>
        <dbReference type="ARBA" id="ARBA00006607"/>
    </source>
</evidence>
<keyword evidence="6" id="KW-1185">Reference proteome</keyword>
<comment type="similarity">
    <text evidence="1">Belongs to the chaperonin (HSP60) family.</text>
</comment>
<evidence type="ECO:0000259" key="4">
    <source>
        <dbReference type="PROSITE" id="PS51126"/>
    </source>
</evidence>
<dbReference type="AlphaFoldDB" id="A0AAU9NKW4"/>
<evidence type="ECO:0000313" key="5">
    <source>
        <dbReference type="EMBL" id="CAH1438497.1"/>
    </source>
</evidence>
<dbReference type="Gene3D" id="1.10.560.10">
    <property type="entry name" value="GroEL-like equatorial domain"/>
    <property type="match status" value="1"/>
</dbReference>
<dbReference type="InterPro" id="IPR001844">
    <property type="entry name" value="Cpn60/GroEL"/>
</dbReference>
<dbReference type="InterPro" id="IPR027409">
    <property type="entry name" value="GroEL-like_apical_dom_sf"/>
</dbReference>
<dbReference type="SUPFAM" id="SSF52029">
    <property type="entry name" value="GroEL apical domain-like"/>
    <property type="match status" value="1"/>
</dbReference>
<reference evidence="5 6" key="1">
    <citation type="submission" date="2022-01" db="EMBL/GenBank/DDBJ databases">
        <authorList>
            <person name="Xiong W."/>
            <person name="Schranz E."/>
        </authorList>
    </citation>
    <scope>NUCLEOTIDE SEQUENCE [LARGE SCALE GENOMIC DNA]</scope>
</reference>
<dbReference type="Gene3D" id="3.50.7.10">
    <property type="entry name" value="GroEL"/>
    <property type="match status" value="1"/>
</dbReference>
<feature type="domain" description="Dilute" evidence="4">
    <location>
        <begin position="126"/>
        <end position="289"/>
    </location>
</feature>
<dbReference type="EMBL" id="CAKMRJ010004445">
    <property type="protein sequence ID" value="CAH1438497.1"/>
    <property type="molecule type" value="Genomic_DNA"/>
</dbReference>
<keyword evidence="3" id="KW-1133">Transmembrane helix</keyword>
<sequence>MKIYEDVKGVTEGNPKSVSQSTTTTLNLSSLQLKIFLMDCPDSGPGMFGVSAFQVLGFLPESLILLGSCVTTDEETSQAAKIMLLSVIPFTFILIPGLFGANAFPVSVLFFIVYFIYQVFEPSIQKRRLSYVKHEHLVVDILKHLQEHTADKIINEDGSANLATIKGILKFHVPPVIIHKVFAQVYSYIDAQLFNSLLMHKECCTLGNGEYVKSGLSKLEAWCTKATADLDFWYEEINSAPPEVRLVKNRDNNEIEGFALIYSIQPSMESIRDSLAEELVKLIEEVIVSLDDTIILHGGGDKKQIEERCEELRSTIENSSAMFEKEKTQERLSKLSGGVAVFKVGGASKAEVGERKDRVTDALNATRAFVQEGIVLDTNADQKRRAKIVKNALKAPTCTIVSNVGGDVSRDSKVKVLLQGFVLGTDSVAMLSC</sequence>
<keyword evidence="3" id="KW-0812">Transmembrane</keyword>
<dbReference type="PRINTS" id="PR00298">
    <property type="entry name" value="CHAPERONIN60"/>
</dbReference>
<dbReference type="GO" id="GO:0042026">
    <property type="term" value="P:protein refolding"/>
    <property type="evidence" value="ECO:0007669"/>
    <property type="project" value="InterPro"/>
</dbReference>
<accession>A0AAU9NKW4</accession>
<proteinExistence type="inferred from homology"/>
<dbReference type="Proteomes" id="UP001157418">
    <property type="component" value="Unassembled WGS sequence"/>
</dbReference>
<keyword evidence="2" id="KW-0143">Chaperone</keyword>
<evidence type="ECO:0000256" key="2">
    <source>
        <dbReference type="ARBA" id="ARBA00023186"/>
    </source>
</evidence>
<dbReference type="Pfam" id="PF01843">
    <property type="entry name" value="DIL"/>
    <property type="match status" value="1"/>
</dbReference>
<dbReference type="GO" id="GO:0140662">
    <property type="term" value="F:ATP-dependent protein folding chaperone"/>
    <property type="evidence" value="ECO:0007669"/>
    <property type="project" value="InterPro"/>
</dbReference>
<protein>
    <recommendedName>
        <fullName evidence="4">Dilute domain-containing protein</fullName>
    </recommendedName>
</protein>
<feature type="transmembrane region" description="Helical" evidence="3">
    <location>
        <begin position="103"/>
        <end position="120"/>
    </location>
</feature>
<keyword evidence="3" id="KW-0472">Membrane</keyword>